<gene>
    <name evidence="3" type="ORF">SAMD00023353_1501590</name>
</gene>
<dbReference type="STRING" id="77044.A0A1W2TRI4"/>
<dbReference type="OMA" id="WEEEKEY"/>
<reference evidence="3" key="1">
    <citation type="submission" date="2016-03" db="EMBL/GenBank/DDBJ databases">
        <title>Draft genome sequence of Rosellinia necatrix.</title>
        <authorList>
            <person name="Kanematsu S."/>
        </authorList>
    </citation>
    <scope>NUCLEOTIDE SEQUENCE [LARGE SCALE GENOMIC DNA]</scope>
    <source>
        <strain evidence="3">W97</strain>
    </source>
</reference>
<dbReference type="Proteomes" id="UP000054516">
    <property type="component" value="Unassembled WGS sequence"/>
</dbReference>
<feature type="compositionally biased region" description="Basic and acidic residues" evidence="1">
    <location>
        <begin position="421"/>
        <end position="432"/>
    </location>
</feature>
<dbReference type="Gene3D" id="3.40.50.1820">
    <property type="entry name" value="alpha/beta hydrolase"/>
    <property type="match status" value="1"/>
</dbReference>
<feature type="domain" description="AB hydrolase-1" evidence="2">
    <location>
        <begin position="57"/>
        <end position="371"/>
    </location>
</feature>
<organism evidence="3">
    <name type="scientific">Rosellinia necatrix</name>
    <name type="common">White root-rot fungus</name>
    <dbReference type="NCBI Taxonomy" id="77044"/>
    <lineage>
        <taxon>Eukaryota</taxon>
        <taxon>Fungi</taxon>
        <taxon>Dikarya</taxon>
        <taxon>Ascomycota</taxon>
        <taxon>Pezizomycotina</taxon>
        <taxon>Sordariomycetes</taxon>
        <taxon>Xylariomycetidae</taxon>
        <taxon>Xylariales</taxon>
        <taxon>Xylariaceae</taxon>
        <taxon>Rosellinia</taxon>
    </lineage>
</organism>
<evidence type="ECO:0000313" key="4">
    <source>
        <dbReference type="Proteomes" id="UP000054516"/>
    </source>
</evidence>
<sequence>MEFPFEVVEHIIPAQHLREWPRATGVSQEAVLRIHVKQYRPRDNLNPRPGDVTIIGVHGNAFPKEVYEPIWCDLHAQSKTHGFRIRGIWVADVAHQGYSHRLNEQLLGDDPAWADHARDLLHMANLFRSEMPRPIVGIAHSFGGNILVQLALLHPRLLSALVLYDPVINVFSHRQTGAVRGVRLAAARRDSWPTRAAAAESFRRPRGIFSTWDPRALEAWIDHALRDVPGDAGDGKGATVTLATPRHQEVFTYFRPLYPHERADGTVDREGAPDFDPALNDPPELRRRFPFYRSEGHLVVERLPNVRPSVLWVFGGSSDITLPPSSRSDIARACGTGCNGSGGMAAGRVAEVHVEGRGHLFPLEIPGRCAEHAAKWIQQEMEHFRRTEREYAAWTRLTLSEKTTLSPEHAAALGSLPPRKRPAEDKGKGFKL</sequence>
<dbReference type="Pfam" id="PF12697">
    <property type="entry name" value="Abhydrolase_6"/>
    <property type="match status" value="1"/>
</dbReference>
<evidence type="ECO:0000256" key="1">
    <source>
        <dbReference type="SAM" id="MobiDB-lite"/>
    </source>
</evidence>
<evidence type="ECO:0000313" key="3">
    <source>
        <dbReference type="EMBL" id="GAP91104.1"/>
    </source>
</evidence>
<accession>A0A1W2TRI4</accession>
<evidence type="ECO:0000259" key="2">
    <source>
        <dbReference type="Pfam" id="PF12697"/>
    </source>
</evidence>
<proteinExistence type="predicted"/>
<dbReference type="EMBL" id="DF977460">
    <property type="protein sequence ID" value="GAP91104.1"/>
    <property type="molecule type" value="Genomic_DNA"/>
</dbReference>
<keyword evidence="4" id="KW-1185">Reference proteome</keyword>
<feature type="region of interest" description="Disordered" evidence="1">
    <location>
        <begin position="406"/>
        <end position="432"/>
    </location>
</feature>
<dbReference type="OrthoDB" id="94039at2759"/>
<dbReference type="SUPFAM" id="SSF53474">
    <property type="entry name" value="alpha/beta-Hydrolases"/>
    <property type="match status" value="1"/>
</dbReference>
<protein>
    <submittedName>
        <fullName evidence="3">Putative toxin biosynthesis protein</fullName>
    </submittedName>
</protein>
<dbReference type="InterPro" id="IPR000073">
    <property type="entry name" value="AB_hydrolase_1"/>
</dbReference>
<dbReference type="AlphaFoldDB" id="A0A1W2TRI4"/>
<name>A0A1W2TRI4_ROSNE</name>
<dbReference type="InterPro" id="IPR029058">
    <property type="entry name" value="AB_hydrolase_fold"/>
</dbReference>